<dbReference type="PROSITE" id="PS51186">
    <property type="entry name" value="GNAT"/>
    <property type="match status" value="1"/>
</dbReference>
<accession>A0A238VMC8</accession>
<keyword evidence="3" id="KW-1185">Reference proteome</keyword>
<protein>
    <submittedName>
        <fullName evidence="2">Protein N-acetyltransferase, RimJ/RimL family</fullName>
    </submittedName>
</protein>
<evidence type="ECO:0000313" key="2">
    <source>
        <dbReference type="EMBL" id="SNR34649.1"/>
    </source>
</evidence>
<gene>
    <name evidence="2" type="ORF">SAMN06269173_101785</name>
</gene>
<dbReference type="SUPFAM" id="SSF55729">
    <property type="entry name" value="Acyl-CoA N-acyltransferases (Nat)"/>
    <property type="match status" value="1"/>
</dbReference>
<organism evidence="2 3">
    <name type="scientific">Hymenobacter mucosus</name>
    <dbReference type="NCBI Taxonomy" id="1411120"/>
    <lineage>
        <taxon>Bacteria</taxon>
        <taxon>Pseudomonadati</taxon>
        <taxon>Bacteroidota</taxon>
        <taxon>Cytophagia</taxon>
        <taxon>Cytophagales</taxon>
        <taxon>Hymenobacteraceae</taxon>
        <taxon>Hymenobacter</taxon>
    </lineage>
</organism>
<reference evidence="3" key="1">
    <citation type="submission" date="2017-06" db="EMBL/GenBank/DDBJ databases">
        <authorList>
            <person name="Varghese N."/>
            <person name="Submissions S."/>
        </authorList>
    </citation>
    <scope>NUCLEOTIDE SEQUENCE [LARGE SCALE GENOMIC DNA]</scope>
    <source>
        <strain evidence="3">DSM 28041</strain>
    </source>
</reference>
<sequence>MSWCTPYGAVNSLTTARLLLREITAADAAGILALDSNPAVLRYVPNKPISTLAEASAIVEYIRGQYQHNGLGRWAVVHQDTQEFLGWCGLKLVNDSFVDGRTNYYDIGYRLLPQYWGQGYASEAAAASLVFAFQVLQVAEVRATVMQANSASCRVLDKLGMQRQKAFVEAGAAWVWYAKSNPTH</sequence>
<dbReference type="InterPro" id="IPR016181">
    <property type="entry name" value="Acyl_CoA_acyltransferase"/>
</dbReference>
<dbReference type="RefSeq" id="WP_089331710.1">
    <property type="nucleotide sequence ID" value="NZ_FZNS01000001.1"/>
</dbReference>
<dbReference type="InterPro" id="IPR051531">
    <property type="entry name" value="N-acetyltransferase"/>
</dbReference>
<dbReference type="PANTHER" id="PTHR43792">
    <property type="entry name" value="GNAT FAMILY, PUTATIVE (AFU_ORTHOLOGUE AFUA_3G00765)-RELATED-RELATED"/>
    <property type="match status" value="1"/>
</dbReference>
<dbReference type="InterPro" id="IPR000182">
    <property type="entry name" value="GNAT_dom"/>
</dbReference>
<keyword evidence="2" id="KW-0808">Transferase</keyword>
<dbReference type="Pfam" id="PF13302">
    <property type="entry name" value="Acetyltransf_3"/>
    <property type="match status" value="1"/>
</dbReference>
<dbReference type="EMBL" id="FZNS01000001">
    <property type="protein sequence ID" value="SNR34649.1"/>
    <property type="molecule type" value="Genomic_DNA"/>
</dbReference>
<dbReference type="Proteomes" id="UP000198310">
    <property type="component" value="Unassembled WGS sequence"/>
</dbReference>
<evidence type="ECO:0000313" key="3">
    <source>
        <dbReference type="Proteomes" id="UP000198310"/>
    </source>
</evidence>
<dbReference type="AlphaFoldDB" id="A0A238VMC8"/>
<dbReference type="PANTHER" id="PTHR43792:SF16">
    <property type="entry name" value="N-ACETYLTRANSFERASE DOMAIN-CONTAINING PROTEIN"/>
    <property type="match status" value="1"/>
</dbReference>
<proteinExistence type="predicted"/>
<name>A0A238VMC8_9BACT</name>
<dbReference type="Gene3D" id="3.40.630.30">
    <property type="match status" value="1"/>
</dbReference>
<feature type="domain" description="N-acetyltransferase" evidence="1">
    <location>
        <begin position="18"/>
        <end position="182"/>
    </location>
</feature>
<dbReference type="GO" id="GO:0016747">
    <property type="term" value="F:acyltransferase activity, transferring groups other than amino-acyl groups"/>
    <property type="evidence" value="ECO:0007669"/>
    <property type="project" value="InterPro"/>
</dbReference>
<evidence type="ECO:0000259" key="1">
    <source>
        <dbReference type="PROSITE" id="PS51186"/>
    </source>
</evidence>